<feature type="region of interest" description="Disordered" evidence="1">
    <location>
        <begin position="69"/>
        <end position="90"/>
    </location>
</feature>
<gene>
    <name evidence="2" type="ORF">H9Q08_17555</name>
</gene>
<dbReference type="Proteomes" id="UP001430374">
    <property type="component" value="Unassembled WGS sequence"/>
</dbReference>
<feature type="compositionally biased region" description="Polar residues" evidence="1">
    <location>
        <begin position="69"/>
        <end position="80"/>
    </location>
</feature>
<comment type="caution">
    <text evidence="2">The sequence shown here is derived from an EMBL/GenBank/DDBJ whole genome shotgun (WGS) entry which is preliminary data.</text>
</comment>
<accession>A0ABS9C9I8</accession>
<evidence type="ECO:0000256" key="1">
    <source>
        <dbReference type="SAM" id="MobiDB-lite"/>
    </source>
</evidence>
<dbReference type="EMBL" id="JACSGT010000002">
    <property type="protein sequence ID" value="MCF2221096.1"/>
    <property type="molecule type" value="Genomic_DNA"/>
</dbReference>
<organism evidence="2 3">
    <name type="scientific">Chryseobacterium indicum</name>
    <dbReference type="NCBI Taxonomy" id="2766954"/>
    <lineage>
        <taxon>Bacteria</taxon>
        <taxon>Pseudomonadati</taxon>
        <taxon>Bacteroidota</taxon>
        <taxon>Flavobacteriia</taxon>
        <taxon>Flavobacteriales</taxon>
        <taxon>Weeksellaceae</taxon>
        <taxon>Chryseobacterium group</taxon>
        <taxon>Chryseobacterium</taxon>
    </lineage>
</organism>
<evidence type="ECO:0000313" key="3">
    <source>
        <dbReference type="Proteomes" id="UP001430374"/>
    </source>
</evidence>
<name>A0ABS9C9I8_9FLAO</name>
<evidence type="ECO:0000313" key="2">
    <source>
        <dbReference type="EMBL" id="MCF2221096.1"/>
    </source>
</evidence>
<sequence>MTTTKKDKCNTCGKKAHDFEKEEIMDCVPPVDVLKFGKYEIDKEYRQALYSLYPFYTAEEVVGSYLGNNPNFRGQDSWFEQQKRDSNIEE</sequence>
<feature type="compositionally biased region" description="Basic and acidic residues" evidence="1">
    <location>
        <begin position="81"/>
        <end position="90"/>
    </location>
</feature>
<protein>
    <submittedName>
        <fullName evidence="2">Uncharacterized protein</fullName>
    </submittedName>
</protein>
<proteinExistence type="predicted"/>
<dbReference type="RefSeq" id="WP_235132442.1">
    <property type="nucleotide sequence ID" value="NZ_JACSGT010000002.1"/>
</dbReference>
<keyword evidence="3" id="KW-1185">Reference proteome</keyword>
<reference evidence="2" key="1">
    <citation type="submission" date="2021-08" db="EMBL/GenBank/DDBJ databases">
        <title>Complete genome sequence of Chryseobacterium sp strain PS-8.</title>
        <authorList>
            <person name="Das S.K."/>
        </authorList>
    </citation>
    <scope>NUCLEOTIDE SEQUENCE</scope>
    <source>
        <strain evidence="2">PS-8</strain>
    </source>
</reference>